<dbReference type="InterPro" id="IPR018044">
    <property type="entry name" value="Peptidase_S11"/>
</dbReference>
<dbReference type="InterPro" id="IPR015956">
    <property type="entry name" value="Peniciliin-bd_prot_C_sf"/>
</dbReference>
<evidence type="ECO:0000256" key="4">
    <source>
        <dbReference type="ARBA" id="ARBA00012448"/>
    </source>
</evidence>
<dbReference type="MEROPS" id="S11.005"/>
<dbReference type="InterPro" id="IPR012338">
    <property type="entry name" value="Beta-lactam/transpept-like"/>
</dbReference>
<dbReference type="UniPathway" id="UPA00219"/>
<comment type="function">
    <text evidence="1">Removes C-terminal D-alanyl residues from sugar-peptide cell wall precursors.</text>
</comment>
<dbReference type="HOGENOM" id="CLU_027070_8_0_9"/>
<gene>
    <name evidence="18" type="ordered locus">Clole_2275</name>
</gene>
<dbReference type="STRING" id="642492.Clole_2275"/>
<dbReference type="EC" id="3.4.16.4" evidence="4"/>
<dbReference type="Pfam" id="PF00768">
    <property type="entry name" value="Peptidase_S11"/>
    <property type="match status" value="1"/>
</dbReference>
<evidence type="ECO:0000256" key="6">
    <source>
        <dbReference type="ARBA" id="ARBA00022670"/>
    </source>
</evidence>
<dbReference type="InterPro" id="IPR037167">
    <property type="entry name" value="Peptidase_S11_C_sf"/>
</dbReference>
<name>F2JS47_CELLD</name>
<accession>F2JS47</accession>
<dbReference type="KEGG" id="cle:Clole_2275"/>
<dbReference type="Gene3D" id="3.40.710.10">
    <property type="entry name" value="DD-peptidase/beta-lactamase superfamily"/>
    <property type="match status" value="1"/>
</dbReference>
<dbReference type="GO" id="GO:0009002">
    <property type="term" value="F:serine-type D-Ala-D-Ala carboxypeptidase activity"/>
    <property type="evidence" value="ECO:0007669"/>
    <property type="project" value="UniProtKB-EC"/>
</dbReference>
<keyword evidence="7 16" id="KW-0732">Signal</keyword>
<dbReference type="SMART" id="SM00936">
    <property type="entry name" value="PBP5_C"/>
    <property type="match status" value="1"/>
</dbReference>
<dbReference type="eggNOG" id="COG1686">
    <property type="taxonomic scope" value="Bacteria"/>
</dbReference>
<keyword evidence="19" id="KW-1185">Reference proteome</keyword>
<evidence type="ECO:0000313" key="19">
    <source>
        <dbReference type="Proteomes" id="UP000008467"/>
    </source>
</evidence>
<protein>
    <recommendedName>
        <fullName evidence="4">serine-type D-Ala-D-Ala carboxypeptidase</fullName>
        <ecNumber evidence="4">3.4.16.4</ecNumber>
    </recommendedName>
</protein>
<evidence type="ECO:0000256" key="9">
    <source>
        <dbReference type="ARBA" id="ARBA00022960"/>
    </source>
</evidence>
<evidence type="ECO:0000256" key="2">
    <source>
        <dbReference type="ARBA" id="ARBA00004752"/>
    </source>
</evidence>
<keyword evidence="10" id="KW-0573">Peptidoglycan synthesis</keyword>
<dbReference type="SUPFAM" id="SSF69189">
    <property type="entry name" value="Penicillin-binding protein associated domain"/>
    <property type="match status" value="1"/>
</dbReference>
<keyword evidence="9" id="KW-0133">Cell shape</keyword>
<feature type="domain" description="Peptidase S11 D-Ala-D-Ala carboxypeptidase A C-terminal" evidence="17">
    <location>
        <begin position="286"/>
        <end position="377"/>
    </location>
</feature>
<dbReference type="PANTHER" id="PTHR21581">
    <property type="entry name" value="D-ALANYL-D-ALANINE CARBOXYPEPTIDASE"/>
    <property type="match status" value="1"/>
</dbReference>
<reference evidence="18 19" key="1">
    <citation type="journal article" date="2011" name="J. Bacteriol.">
        <title>Complete genome sequence of the cellulose-degrading bacterium Cellulosilyticum lentocellum.</title>
        <authorList>
            <consortium name="US DOE Joint Genome Institute"/>
            <person name="Miller D.A."/>
            <person name="Suen G."/>
            <person name="Bruce D."/>
            <person name="Copeland A."/>
            <person name="Cheng J.F."/>
            <person name="Detter C."/>
            <person name="Goodwin L.A."/>
            <person name="Han C.S."/>
            <person name="Hauser L.J."/>
            <person name="Land M.L."/>
            <person name="Lapidus A."/>
            <person name="Lucas S."/>
            <person name="Meincke L."/>
            <person name="Pitluck S."/>
            <person name="Tapia R."/>
            <person name="Teshima H."/>
            <person name="Woyke T."/>
            <person name="Fox B.G."/>
            <person name="Angert E.R."/>
            <person name="Currie C.R."/>
        </authorList>
    </citation>
    <scope>NUCLEOTIDE SEQUENCE [LARGE SCALE GENOMIC DNA]</scope>
    <source>
        <strain evidence="19">ATCC 49066 / DSM 5427 / NCIMB 11756 / RHM5</strain>
    </source>
</reference>
<dbReference type="Proteomes" id="UP000008467">
    <property type="component" value="Chromosome"/>
</dbReference>
<dbReference type="InterPro" id="IPR012907">
    <property type="entry name" value="Peptidase_S11_C"/>
</dbReference>
<feature type="active site" evidence="13">
    <location>
        <position position="126"/>
    </location>
</feature>
<evidence type="ECO:0000256" key="5">
    <source>
        <dbReference type="ARBA" id="ARBA00022645"/>
    </source>
</evidence>
<evidence type="ECO:0000256" key="15">
    <source>
        <dbReference type="RuleBase" id="RU004016"/>
    </source>
</evidence>
<dbReference type="RefSeq" id="WP_013657278.1">
    <property type="nucleotide sequence ID" value="NC_015275.1"/>
</dbReference>
<keyword evidence="8 18" id="KW-0378">Hydrolase</keyword>
<feature type="binding site" evidence="14">
    <location>
        <position position="236"/>
    </location>
    <ligand>
        <name>substrate</name>
    </ligand>
</feature>
<feature type="signal peptide" evidence="16">
    <location>
        <begin position="1"/>
        <end position="23"/>
    </location>
</feature>
<evidence type="ECO:0000256" key="11">
    <source>
        <dbReference type="ARBA" id="ARBA00023316"/>
    </source>
</evidence>
<feature type="active site" description="Proton acceptor" evidence="13">
    <location>
        <position position="69"/>
    </location>
</feature>
<dbReference type="PRINTS" id="PR00725">
    <property type="entry name" value="DADACBPTASE1"/>
</dbReference>
<dbReference type="PANTHER" id="PTHR21581:SF6">
    <property type="entry name" value="TRAFFICKING PROTEIN PARTICLE COMPLEX SUBUNIT 12"/>
    <property type="match status" value="1"/>
</dbReference>
<dbReference type="InterPro" id="IPR001967">
    <property type="entry name" value="Peptidase_S11_N"/>
</dbReference>
<dbReference type="GO" id="GO:0071555">
    <property type="term" value="P:cell wall organization"/>
    <property type="evidence" value="ECO:0007669"/>
    <property type="project" value="UniProtKB-KW"/>
</dbReference>
<dbReference type="GO" id="GO:0006508">
    <property type="term" value="P:proteolysis"/>
    <property type="evidence" value="ECO:0007669"/>
    <property type="project" value="UniProtKB-KW"/>
</dbReference>
<sequence>MKSKRVGVIFLLLIIMCCSQVFAAATPKKNTNQTLAATARSYILMEESSGKILLERNADEPLPPASITKVMTLLLINEAVDTGKINWEDKVTISEHAAHMGGSQVFMEPGEEQTVRDLVKCICIASANDAAVAMSEYIAGSEEQFVELMNKRAAELGMTHTVFKNACGLHTEGHVSTARDIALMSRALVNGHPEITKTLTTWMDTITHRTRRGESEFGLSNTNKMLKWYKGITGLKTGYTPEAKHCVSATATRDNMGLIAVIMGAADGKTRFQEAGQLLDYGFANYKVKVGPTIGTIIGEAPIKKGDVSKINVATKETKAFVVPKSNTNSELTYEAHYREPLIAPISKGAIVGEMTYYLDGNEVGKGQLISATDVKKATLKQMVPYMCKRFFKLSK</sequence>
<dbReference type="GO" id="GO:0008360">
    <property type="term" value="P:regulation of cell shape"/>
    <property type="evidence" value="ECO:0007669"/>
    <property type="project" value="UniProtKB-KW"/>
</dbReference>
<keyword evidence="5 18" id="KW-0121">Carboxypeptidase</keyword>
<evidence type="ECO:0000256" key="3">
    <source>
        <dbReference type="ARBA" id="ARBA00007164"/>
    </source>
</evidence>
<feature type="active site" description="Acyl-ester intermediate" evidence="13">
    <location>
        <position position="66"/>
    </location>
</feature>
<feature type="chain" id="PRO_5003284346" description="serine-type D-Ala-D-Ala carboxypeptidase" evidence="16">
    <location>
        <begin position="24"/>
        <end position="396"/>
    </location>
</feature>
<dbReference type="GO" id="GO:0009252">
    <property type="term" value="P:peptidoglycan biosynthetic process"/>
    <property type="evidence" value="ECO:0007669"/>
    <property type="project" value="UniProtKB-UniPathway"/>
</dbReference>
<keyword evidence="11" id="KW-0961">Cell wall biogenesis/degradation</keyword>
<dbReference type="SUPFAM" id="SSF56601">
    <property type="entry name" value="beta-lactamase/transpeptidase-like"/>
    <property type="match status" value="1"/>
</dbReference>
<comment type="pathway">
    <text evidence="2">Cell wall biogenesis; peptidoglycan biosynthesis.</text>
</comment>
<proteinExistence type="inferred from homology"/>
<evidence type="ECO:0000313" key="18">
    <source>
        <dbReference type="EMBL" id="ADZ83984.1"/>
    </source>
</evidence>
<dbReference type="EMBL" id="CP002582">
    <property type="protein sequence ID" value="ADZ83984.1"/>
    <property type="molecule type" value="Genomic_DNA"/>
</dbReference>
<evidence type="ECO:0000256" key="12">
    <source>
        <dbReference type="ARBA" id="ARBA00034000"/>
    </source>
</evidence>
<evidence type="ECO:0000256" key="8">
    <source>
        <dbReference type="ARBA" id="ARBA00022801"/>
    </source>
</evidence>
<keyword evidence="6" id="KW-0645">Protease</keyword>
<dbReference type="AlphaFoldDB" id="F2JS47"/>
<organism evidence="18 19">
    <name type="scientific">Cellulosilyticum lentocellum (strain ATCC 49066 / DSM 5427 / NCIMB 11756 / RHM5)</name>
    <name type="common">Clostridium lentocellum</name>
    <dbReference type="NCBI Taxonomy" id="642492"/>
    <lineage>
        <taxon>Bacteria</taxon>
        <taxon>Bacillati</taxon>
        <taxon>Bacillota</taxon>
        <taxon>Clostridia</taxon>
        <taxon>Lachnospirales</taxon>
        <taxon>Cellulosilyticaceae</taxon>
        <taxon>Cellulosilyticum</taxon>
    </lineage>
</organism>
<evidence type="ECO:0000256" key="1">
    <source>
        <dbReference type="ARBA" id="ARBA00003217"/>
    </source>
</evidence>
<evidence type="ECO:0000259" key="17">
    <source>
        <dbReference type="SMART" id="SM00936"/>
    </source>
</evidence>
<evidence type="ECO:0000256" key="7">
    <source>
        <dbReference type="ARBA" id="ARBA00022729"/>
    </source>
</evidence>
<dbReference type="Pfam" id="PF07943">
    <property type="entry name" value="PBP5_C"/>
    <property type="match status" value="1"/>
</dbReference>
<evidence type="ECO:0000256" key="16">
    <source>
        <dbReference type="SAM" id="SignalP"/>
    </source>
</evidence>
<comment type="similarity">
    <text evidence="3 15">Belongs to the peptidase S11 family.</text>
</comment>
<comment type="catalytic activity">
    <reaction evidence="12">
        <text>Preferential cleavage: (Ac)2-L-Lys-D-Ala-|-D-Ala. Also transpeptidation of peptidyl-alanyl moieties that are N-acyl substituents of D-alanine.</text>
        <dbReference type="EC" id="3.4.16.4"/>
    </reaction>
</comment>
<dbReference type="Gene3D" id="2.60.410.10">
    <property type="entry name" value="D-Ala-D-Ala carboxypeptidase, C-terminal domain"/>
    <property type="match status" value="1"/>
</dbReference>
<evidence type="ECO:0000256" key="14">
    <source>
        <dbReference type="PIRSR" id="PIRSR618044-2"/>
    </source>
</evidence>
<evidence type="ECO:0000256" key="13">
    <source>
        <dbReference type="PIRSR" id="PIRSR618044-1"/>
    </source>
</evidence>
<evidence type="ECO:0000256" key="10">
    <source>
        <dbReference type="ARBA" id="ARBA00022984"/>
    </source>
</evidence>